<keyword evidence="2" id="KW-1185">Reference proteome</keyword>
<reference evidence="1 2" key="1">
    <citation type="journal article" date="2019" name="ISME J.">
        <title>Genome analyses of uncultured TG2/ZB3 bacteria in 'Margulisbacteria' specifically attached to ectosymbiotic spirochetes of protists in the termite gut.</title>
        <authorList>
            <person name="Utami Y.D."/>
            <person name="Kuwahara H."/>
            <person name="Igai K."/>
            <person name="Murakami T."/>
            <person name="Sugaya K."/>
            <person name="Morikawa T."/>
            <person name="Nagura Y."/>
            <person name="Yuki M."/>
            <person name="Deevong P."/>
            <person name="Inoue T."/>
            <person name="Kihara K."/>
            <person name="Lo N."/>
            <person name="Yamada A."/>
            <person name="Ohkuma M."/>
            <person name="Hongoh Y."/>
        </authorList>
    </citation>
    <scope>NUCLEOTIDE SEQUENCE [LARGE SCALE GENOMIC DNA]</scope>
    <source>
        <strain evidence="1">NkOx7-01</strain>
    </source>
</reference>
<evidence type="ECO:0000313" key="1">
    <source>
        <dbReference type="EMBL" id="GBR74736.1"/>
    </source>
</evidence>
<evidence type="ECO:0000313" key="2">
    <source>
        <dbReference type="Proteomes" id="UP000269352"/>
    </source>
</evidence>
<dbReference type="Proteomes" id="UP000269352">
    <property type="component" value="Unassembled WGS sequence"/>
</dbReference>
<accession>A0A388TCX3</accession>
<organism evidence="1 2">
    <name type="scientific">Termititenax aidoneus</name>
    <dbReference type="NCBI Taxonomy" id="2218524"/>
    <lineage>
        <taxon>Bacteria</taxon>
        <taxon>Bacillati</taxon>
        <taxon>Candidatus Margulisiibacteriota</taxon>
        <taxon>Candidatus Termititenacia</taxon>
        <taxon>Candidatus Termititenacales</taxon>
        <taxon>Candidatus Termititenacaceae</taxon>
        <taxon>Candidatus Termititenax</taxon>
    </lineage>
</organism>
<dbReference type="EMBL" id="BGZN01000076">
    <property type="protein sequence ID" value="GBR74736.1"/>
    <property type="molecule type" value="Genomic_DNA"/>
</dbReference>
<dbReference type="AlphaFoldDB" id="A0A388TCX3"/>
<sequence length="143" mass="16717">MANSTQRQTEKKINQLLYRAGMKDFSGRSKQDAFIQQLEEQTGELKKFVQSSPVLAGIIGRQTAELDEYQEKYKNFFLNDFLKLDTTGFDYFQKYIVSRQINIRAGKFSPEKLLEFAEAAEDENIRIFLREAAQKRKEFLALQ</sequence>
<gene>
    <name evidence="1" type="ORF">NO1_1863</name>
</gene>
<name>A0A388TCX3_TERA1</name>
<comment type="caution">
    <text evidence="1">The sequence shown here is derived from an EMBL/GenBank/DDBJ whole genome shotgun (WGS) entry which is preliminary data.</text>
</comment>
<proteinExistence type="predicted"/>
<protein>
    <submittedName>
        <fullName evidence="1">Uncharacterized protein</fullName>
    </submittedName>
</protein>